<dbReference type="EMBL" id="BARS01000902">
    <property type="protein sequence ID" value="GAF83956.1"/>
    <property type="molecule type" value="Genomic_DNA"/>
</dbReference>
<comment type="caution">
    <text evidence="1">The sequence shown here is derived from an EMBL/GenBank/DDBJ whole genome shotgun (WGS) entry which is preliminary data.</text>
</comment>
<organism evidence="1">
    <name type="scientific">marine sediment metagenome</name>
    <dbReference type="NCBI Taxonomy" id="412755"/>
    <lineage>
        <taxon>unclassified sequences</taxon>
        <taxon>metagenomes</taxon>
        <taxon>ecological metagenomes</taxon>
    </lineage>
</organism>
<accession>X0T9I3</accession>
<gene>
    <name evidence="1" type="ORF">S01H1_01962</name>
</gene>
<name>X0T9I3_9ZZZZ</name>
<dbReference type="AlphaFoldDB" id="X0T9I3"/>
<sequence>MAKLLSDPKYAVRGRLVVIDNSGLLGPFFTLRVPPNTFDVQRPASYLDFRLLDTARKTLQKRIGVDDELEVIIHTATVGVKPGTRNELTFQIAPKSKSQRISHARRRFDSLTPINGKVVENDEHHVIAVDAGVPLVVSMLNHKPSQTRQVRINSWVTFWPSPPTHGIILGKV</sequence>
<proteinExistence type="predicted"/>
<evidence type="ECO:0000313" key="1">
    <source>
        <dbReference type="EMBL" id="GAF83956.1"/>
    </source>
</evidence>
<reference evidence="1" key="1">
    <citation type="journal article" date="2014" name="Front. Microbiol.">
        <title>High frequency of phylogenetically diverse reductive dehalogenase-homologous genes in deep subseafloor sedimentary metagenomes.</title>
        <authorList>
            <person name="Kawai M."/>
            <person name="Futagami T."/>
            <person name="Toyoda A."/>
            <person name="Takaki Y."/>
            <person name="Nishi S."/>
            <person name="Hori S."/>
            <person name="Arai W."/>
            <person name="Tsubouchi T."/>
            <person name="Morono Y."/>
            <person name="Uchiyama I."/>
            <person name="Ito T."/>
            <person name="Fujiyama A."/>
            <person name="Inagaki F."/>
            <person name="Takami H."/>
        </authorList>
    </citation>
    <scope>NUCLEOTIDE SEQUENCE</scope>
    <source>
        <strain evidence="1">Expedition CK06-06</strain>
    </source>
</reference>
<protein>
    <submittedName>
        <fullName evidence="1">Uncharacterized protein</fullName>
    </submittedName>
</protein>